<accession>A0A565ARX0</accession>
<dbReference type="OrthoDB" id="10600808at2759"/>
<comment type="caution">
    <text evidence="2">The sequence shown here is derived from an EMBL/GenBank/DDBJ whole genome shotgun (WGS) entry which is preliminary data.</text>
</comment>
<keyword evidence="3" id="KW-1185">Reference proteome</keyword>
<protein>
    <submittedName>
        <fullName evidence="2">Uncharacterized protein</fullName>
    </submittedName>
</protein>
<evidence type="ECO:0000313" key="3">
    <source>
        <dbReference type="Proteomes" id="UP000489600"/>
    </source>
</evidence>
<feature type="compositionally biased region" description="Pro residues" evidence="1">
    <location>
        <begin position="39"/>
        <end position="56"/>
    </location>
</feature>
<name>A0A565ARX0_9BRAS</name>
<dbReference type="AlphaFoldDB" id="A0A565ARX0"/>
<proteinExistence type="predicted"/>
<feature type="region of interest" description="Disordered" evidence="1">
    <location>
        <begin position="32"/>
        <end position="60"/>
    </location>
</feature>
<sequence length="135" mass="14467">MASASEIHRLFPASPSASEAIAKFPSQMMGLVRSSPALPLEPPDPPDPPARPPATSPPQSEVTALLLLLSRSSHLDLYGTRSRSPYCSRSLKGLSTECCSLRPWARDAVAQPHAQRLMCPSPFPLPRSDVNSLGP</sequence>
<organism evidence="2 3">
    <name type="scientific">Arabis nemorensis</name>
    <dbReference type="NCBI Taxonomy" id="586526"/>
    <lineage>
        <taxon>Eukaryota</taxon>
        <taxon>Viridiplantae</taxon>
        <taxon>Streptophyta</taxon>
        <taxon>Embryophyta</taxon>
        <taxon>Tracheophyta</taxon>
        <taxon>Spermatophyta</taxon>
        <taxon>Magnoliopsida</taxon>
        <taxon>eudicotyledons</taxon>
        <taxon>Gunneridae</taxon>
        <taxon>Pentapetalae</taxon>
        <taxon>rosids</taxon>
        <taxon>malvids</taxon>
        <taxon>Brassicales</taxon>
        <taxon>Brassicaceae</taxon>
        <taxon>Arabideae</taxon>
        <taxon>Arabis</taxon>
    </lineage>
</organism>
<reference evidence="2" key="1">
    <citation type="submission" date="2019-07" db="EMBL/GenBank/DDBJ databases">
        <authorList>
            <person name="Dittberner H."/>
        </authorList>
    </citation>
    <scope>NUCLEOTIDE SEQUENCE [LARGE SCALE GENOMIC DNA]</scope>
</reference>
<evidence type="ECO:0000313" key="2">
    <source>
        <dbReference type="EMBL" id="VVA92146.1"/>
    </source>
</evidence>
<dbReference type="Proteomes" id="UP000489600">
    <property type="component" value="Unassembled WGS sequence"/>
</dbReference>
<gene>
    <name evidence="2" type="ORF">ANE_LOCUS2591</name>
</gene>
<evidence type="ECO:0000256" key="1">
    <source>
        <dbReference type="SAM" id="MobiDB-lite"/>
    </source>
</evidence>
<dbReference type="EMBL" id="CABITT030000001">
    <property type="protein sequence ID" value="VVA92146.1"/>
    <property type="molecule type" value="Genomic_DNA"/>
</dbReference>